<dbReference type="EMBL" id="JACIID010000012">
    <property type="protein sequence ID" value="MBB4538065.1"/>
    <property type="molecule type" value="Genomic_DNA"/>
</dbReference>
<protein>
    <submittedName>
        <fullName evidence="2">Uncharacterized protein</fullName>
    </submittedName>
</protein>
<evidence type="ECO:0000313" key="2">
    <source>
        <dbReference type="EMBL" id="MBB4538065.1"/>
    </source>
</evidence>
<dbReference type="AlphaFoldDB" id="A0A7W6ZLV3"/>
<name>A0A7W6ZLV3_RHIET</name>
<organism evidence="2 3">
    <name type="scientific">Rhizobium etli</name>
    <dbReference type="NCBI Taxonomy" id="29449"/>
    <lineage>
        <taxon>Bacteria</taxon>
        <taxon>Pseudomonadati</taxon>
        <taxon>Pseudomonadota</taxon>
        <taxon>Alphaproteobacteria</taxon>
        <taxon>Hyphomicrobiales</taxon>
        <taxon>Rhizobiaceae</taxon>
        <taxon>Rhizobium/Agrobacterium group</taxon>
        <taxon>Rhizobium</taxon>
    </lineage>
</organism>
<accession>A0A7W6ZLV3</accession>
<evidence type="ECO:0000313" key="3">
    <source>
        <dbReference type="Proteomes" id="UP000523431"/>
    </source>
</evidence>
<dbReference type="Proteomes" id="UP000557344">
    <property type="component" value="Unassembled WGS sequence"/>
</dbReference>
<dbReference type="Proteomes" id="UP000523431">
    <property type="component" value="Unassembled WGS sequence"/>
</dbReference>
<reference evidence="3 4" key="1">
    <citation type="submission" date="2020-08" db="EMBL/GenBank/DDBJ databases">
        <title>Genomic Encyclopedia of Type Strains, Phase IV (KMG-V): Genome sequencing to study the core and pangenomes of soil and plant-associated prokaryotes.</title>
        <authorList>
            <person name="Whitman W."/>
        </authorList>
    </citation>
    <scope>NUCLEOTIDE SEQUENCE [LARGE SCALE GENOMIC DNA]</scope>
    <source>
        <strain evidence="1 4">SEMIA 471</strain>
        <strain evidence="2 3">SEMIA 489</strain>
    </source>
</reference>
<evidence type="ECO:0000313" key="1">
    <source>
        <dbReference type="EMBL" id="MBB4482236.1"/>
    </source>
</evidence>
<comment type="caution">
    <text evidence="2">The sequence shown here is derived from an EMBL/GenBank/DDBJ whole genome shotgun (WGS) entry which is preliminary data.</text>
</comment>
<proteinExistence type="predicted"/>
<dbReference type="EMBL" id="JACIHU010000012">
    <property type="protein sequence ID" value="MBB4482236.1"/>
    <property type="molecule type" value="Genomic_DNA"/>
</dbReference>
<gene>
    <name evidence="1" type="ORF">GGE46_004849</name>
    <name evidence="2" type="ORF">GGE57_004846</name>
</gene>
<sequence length="74" mass="8562">MLRRKFNQVHLGVVCHVVAGEDAVFGAQDDFAVLHQHRAERFVAVCHRGFRERNRLTQKRLVIFHENSPRVKAG</sequence>
<evidence type="ECO:0000313" key="4">
    <source>
        <dbReference type="Proteomes" id="UP000557344"/>
    </source>
</evidence>